<feature type="region of interest" description="Disordered" evidence="1">
    <location>
        <begin position="304"/>
        <end position="325"/>
    </location>
</feature>
<comment type="caution">
    <text evidence="2">The sequence shown here is derived from an EMBL/GenBank/DDBJ whole genome shotgun (WGS) entry which is preliminary data.</text>
</comment>
<evidence type="ECO:0000313" key="3">
    <source>
        <dbReference type="Proteomes" id="UP000316759"/>
    </source>
</evidence>
<feature type="compositionally biased region" description="Polar residues" evidence="1">
    <location>
        <begin position="304"/>
        <end position="318"/>
    </location>
</feature>
<dbReference type="InterPro" id="IPR011989">
    <property type="entry name" value="ARM-like"/>
</dbReference>
<proteinExistence type="predicted"/>
<evidence type="ECO:0000256" key="1">
    <source>
        <dbReference type="SAM" id="MobiDB-lite"/>
    </source>
</evidence>
<organism evidence="2 3">
    <name type="scientific">Fasciola gigantica</name>
    <name type="common">Giant liver fluke</name>
    <dbReference type="NCBI Taxonomy" id="46835"/>
    <lineage>
        <taxon>Eukaryota</taxon>
        <taxon>Metazoa</taxon>
        <taxon>Spiralia</taxon>
        <taxon>Lophotrochozoa</taxon>
        <taxon>Platyhelminthes</taxon>
        <taxon>Trematoda</taxon>
        <taxon>Digenea</taxon>
        <taxon>Plagiorchiida</taxon>
        <taxon>Echinostomata</taxon>
        <taxon>Echinostomatoidea</taxon>
        <taxon>Fasciolidae</taxon>
        <taxon>Fasciola</taxon>
    </lineage>
</organism>
<dbReference type="PANTHER" id="PTHR12363">
    <property type="entry name" value="TRANSPORTIN 3 AND IMPORTIN 13"/>
    <property type="match status" value="1"/>
</dbReference>
<dbReference type="GO" id="GO:0006606">
    <property type="term" value="P:protein import into nucleus"/>
    <property type="evidence" value="ECO:0007669"/>
    <property type="project" value="TreeGrafter"/>
</dbReference>
<dbReference type="OrthoDB" id="435593at2759"/>
<gene>
    <name evidence="2" type="ORF">FGIG_09838</name>
</gene>
<feature type="compositionally biased region" description="Low complexity" evidence="1">
    <location>
        <begin position="803"/>
        <end position="818"/>
    </location>
</feature>
<dbReference type="AlphaFoldDB" id="A0A504YDB5"/>
<dbReference type="PANTHER" id="PTHR12363:SF42">
    <property type="entry name" value="TRANSPORTIN-3"/>
    <property type="match status" value="1"/>
</dbReference>
<reference evidence="2 3" key="1">
    <citation type="submission" date="2019-04" db="EMBL/GenBank/DDBJ databases">
        <title>Annotation for the trematode Fasciola gigantica.</title>
        <authorList>
            <person name="Choi Y.-J."/>
        </authorList>
    </citation>
    <scope>NUCLEOTIDE SEQUENCE [LARGE SCALE GENOMIC DNA]</scope>
    <source>
        <strain evidence="2">Uganda_cow_1</strain>
    </source>
</reference>
<dbReference type="InterPro" id="IPR016024">
    <property type="entry name" value="ARM-type_fold"/>
</dbReference>
<dbReference type="Pfam" id="PF24139">
    <property type="entry name" value="TPR_TNPO3_IPO13_4th"/>
    <property type="match status" value="1"/>
</dbReference>
<dbReference type="GO" id="GO:0005737">
    <property type="term" value="C:cytoplasm"/>
    <property type="evidence" value="ECO:0007669"/>
    <property type="project" value="TreeGrafter"/>
</dbReference>
<dbReference type="Gene3D" id="1.25.10.10">
    <property type="entry name" value="Leucine-rich Repeat Variant"/>
    <property type="match status" value="4"/>
</dbReference>
<feature type="region of interest" description="Disordered" evidence="1">
    <location>
        <begin position="799"/>
        <end position="818"/>
    </location>
</feature>
<dbReference type="STRING" id="46835.A0A504YDB5"/>
<dbReference type="EMBL" id="SUNJ01012194">
    <property type="protein sequence ID" value="TPP58255.1"/>
    <property type="molecule type" value="Genomic_DNA"/>
</dbReference>
<evidence type="ECO:0000313" key="2">
    <source>
        <dbReference type="EMBL" id="TPP58255.1"/>
    </source>
</evidence>
<keyword evidence="3" id="KW-1185">Reference proteome</keyword>
<dbReference type="SUPFAM" id="SSF48371">
    <property type="entry name" value="ARM repeat"/>
    <property type="match status" value="1"/>
</dbReference>
<accession>A0A504YDB5</accession>
<protein>
    <submittedName>
        <fullName evidence="2">Putative transportin</fullName>
    </submittedName>
</protein>
<name>A0A504YDB5_FASGI</name>
<dbReference type="InterPro" id="IPR051345">
    <property type="entry name" value="Importin_beta-like_NTR"/>
</dbReference>
<sequence>MTADGQLCVETVLQAIDALYINSDTSYKEQASKWLCEFQKSLYAWEISDQLLYMKRDLNSCYFGAQTIRIKMTSSTLRLGLNRRHALMAQFEATKSQVIGLLSQKVKTADMPMLTRIFNCLASWWDNAGIMTEQDVPVSPLLETVFYVLRNPTSMPESTFDAASQWVLALLYQCKSFGRTSGGLLSCLQTNIYELATVVQDCASAVASLAGQPQQQEQLDLYRDRCSCIAHIFSSLTRTLRPSLVDQPTLPGSGSLGDLRTFDCILVILELAPPLASRELAAITFHSLHSLADDAARHRSLASACNTNQPRSDASTMANGAGDPPRPASALVPYFTRVVVALTRYCPSNTSDLESTEELRDFRDDVHDLMQDILSLVGSETIFVELYTHVQRLQMLAVSANAQVTATEVLREAEACLFMLTTVAKRLSPHDPEGHISNLISGLVLPGLASDCPHPLQEVGCLLYMELSHWAACHPQLRRQIVDQLIRIVEKAAGVGINQLQAGQKLAVGAALSALGSLCAVYRATAPPQNGTLNSDSLRTGLLDDHWQDLVQHVAYSLPRLAWVPVHDATVFFTGIGRGLLSSIGSGGGVEFDPQSARHLFPSRLAQISSVNLECLTKLMDDQVPISGTDTLTDPRVWLDYLAALFRTMTSLLRRLDDPTKPGTGTTEISGLVSSAQTCLSESLRLVREIVTSYNSGGQHSSFLYLASVLVDEFGELPDCRVGLVRMYEAIGGPTLKLLSGPNLVEQPHTIEDLYRLCTRLVQHCPAVFLTSEQVNLHELCGTAVRSLDLCCSGPSAGHSGEDASGSNSSEGDSGSSSANTSASAAAARFFIDLLIFAGEASEVTPTQVMQALSSGGQLPNPSCPSAIAAQRVLIWLTYPASVDNSQVPECGGQLLVSASLQACCLGLSEDRFPELADILYHLKVITKSELFLNWLTTGVASLPIHRADGLVHATDEQINDFKEVVMSCSRSSVIVHALESFARLFR</sequence>
<dbReference type="InterPro" id="IPR058537">
    <property type="entry name" value="TPR_TNPO3_IPO13_4th"/>
</dbReference>
<dbReference type="Proteomes" id="UP000316759">
    <property type="component" value="Unassembled WGS sequence"/>
</dbReference>